<proteinExistence type="predicted"/>
<dbReference type="Proteomes" id="UP001189429">
    <property type="component" value="Unassembled WGS sequence"/>
</dbReference>
<evidence type="ECO:0000256" key="1">
    <source>
        <dbReference type="SAM" id="MobiDB-lite"/>
    </source>
</evidence>
<dbReference type="Pfam" id="PF04059">
    <property type="entry name" value="RRM_2"/>
    <property type="match status" value="1"/>
</dbReference>
<sequence>GRPMDAGSALAAVHPSQEHRWDDPEWDANVVTVMIRQIPRHFTQQLLLHEVVAHGFEGLFDFLYLPWDLKKGVNVGRGGGSTSPTRGRP</sequence>
<feature type="domain" description="Mei2-like C-terminal RNA recognition motif" evidence="2">
    <location>
        <begin position="31"/>
        <end position="77"/>
    </location>
</feature>
<evidence type="ECO:0000259" key="2">
    <source>
        <dbReference type="Pfam" id="PF04059"/>
    </source>
</evidence>
<organism evidence="3 4">
    <name type="scientific">Prorocentrum cordatum</name>
    <dbReference type="NCBI Taxonomy" id="2364126"/>
    <lineage>
        <taxon>Eukaryota</taxon>
        <taxon>Sar</taxon>
        <taxon>Alveolata</taxon>
        <taxon>Dinophyceae</taxon>
        <taxon>Prorocentrales</taxon>
        <taxon>Prorocentraceae</taxon>
        <taxon>Prorocentrum</taxon>
    </lineage>
</organism>
<keyword evidence="4" id="KW-1185">Reference proteome</keyword>
<dbReference type="InterPro" id="IPR007201">
    <property type="entry name" value="Mei2-like_Rrm_C"/>
</dbReference>
<evidence type="ECO:0000313" key="3">
    <source>
        <dbReference type="EMBL" id="CAK0838031.1"/>
    </source>
</evidence>
<reference evidence="3" key="1">
    <citation type="submission" date="2023-10" db="EMBL/GenBank/DDBJ databases">
        <authorList>
            <person name="Chen Y."/>
            <person name="Shah S."/>
            <person name="Dougan E. K."/>
            <person name="Thang M."/>
            <person name="Chan C."/>
        </authorList>
    </citation>
    <scope>NUCLEOTIDE SEQUENCE [LARGE SCALE GENOMIC DNA]</scope>
</reference>
<dbReference type="EMBL" id="CAUYUJ010014193">
    <property type="protein sequence ID" value="CAK0838031.1"/>
    <property type="molecule type" value="Genomic_DNA"/>
</dbReference>
<accession>A0ABN9SZX6</accession>
<feature type="region of interest" description="Disordered" evidence="1">
    <location>
        <begin position="1"/>
        <end position="20"/>
    </location>
</feature>
<name>A0ABN9SZX6_9DINO</name>
<feature type="non-terminal residue" evidence="3">
    <location>
        <position position="1"/>
    </location>
</feature>
<comment type="caution">
    <text evidence="3">The sequence shown here is derived from an EMBL/GenBank/DDBJ whole genome shotgun (WGS) entry which is preliminary data.</text>
</comment>
<gene>
    <name evidence="3" type="ORF">PCOR1329_LOCUS34068</name>
</gene>
<evidence type="ECO:0000313" key="4">
    <source>
        <dbReference type="Proteomes" id="UP001189429"/>
    </source>
</evidence>
<protein>
    <recommendedName>
        <fullName evidence="2">Mei2-like C-terminal RNA recognition motif domain-containing protein</fullName>
    </recommendedName>
</protein>